<dbReference type="EMBL" id="OCMY01000001">
    <property type="protein sequence ID" value="SOD39712.1"/>
    <property type="molecule type" value="Genomic_DNA"/>
</dbReference>
<gene>
    <name evidence="1" type="ORF">SAMN06273570_4166</name>
</gene>
<organism evidence="1 2">
    <name type="scientific">Candidatus Pantoea floridensis</name>
    <dbReference type="NCBI Taxonomy" id="1938870"/>
    <lineage>
        <taxon>Bacteria</taxon>
        <taxon>Pseudomonadati</taxon>
        <taxon>Pseudomonadota</taxon>
        <taxon>Gammaproteobacteria</taxon>
        <taxon>Enterobacterales</taxon>
        <taxon>Erwiniaceae</taxon>
        <taxon>Pantoea</taxon>
    </lineage>
</organism>
<dbReference type="RefSeq" id="WP_141400259.1">
    <property type="nucleotide sequence ID" value="NZ_OCMY01000001.1"/>
</dbReference>
<name>A0A286BZX8_9GAMM</name>
<dbReference type="Proteomes" id="UP000219271">
    <property type="component" value="Unassembled WGS sequence"/>
</dbReference>
<dbReference type="SUPFAM" id="SSF47413">
    <property type="entry name" value="lambda repressor-like DNA-binding domains"/>
    <property type="match status" value="1"/>
</dbReference>
<proteinExistence type="predicted"/>
<accession>A0A286BZX8</accession>
<dbReference type="GO" id="GO:0003677">
    <property type="term" value="F:DNA binding"/>
    <property type="evidence" value="ECO:0007669"/>
    <property type="project" value="InterPro"/>
</dbReference>
<dbReference type="OrthoDB" id="9793869at2"/>
<evidence type="ECO:0000313" key="2">
    <source>
        <dbReference type="Proteomes" id="UP000219271"/>
    </source>
</evidence>
<keyword evidence="2" id="KW-1185">Reference proteome</keyword>
<evidence type="ECO:0000313" key="1">
    <source>
        <dbReference type="EMBL" id="SOD39712.1"/>
    </source>
</evidence>
<sequence length="103" mass="12129">MAEKLHPHPGLILKCRLRDRHISVLDFGTIIKYCDSTIIEVIEMKRAIPFDLCERLAWYFKDDASFWLKLQINYDLSIVAFETSYPSRHKTDLMTIPLPDRFG</sequence>
<dbReference type="AlphaFoldDB" id="A0A286BZX8"/>
<reference evidence="2" key="1">
    <citation type="submission" date="2017-09" db="EMBL/GenBank/DDBJ databases">
        <authorList>
            <person name="Varghese N."/>
            <person name="Submissions S."/>
        </authorList>
    </citation>
    <scope>NUCLEOTIDE SEQUENCE [LARGE SCALE GENOMIC DNA]</scope>
    <source>
        <strain evidence="2">JKS000234</strain>
    </source>
</reference>
<protein>
    <submittedName>
        <fullName evidence="1">Addiction module antidote protein, HigA family</fullName>
    </submittedName>
</protein>
<dbReference type="InterPro" id="IPR010982">
    <property type="entry name" value="Lambda_DNA-bd_dom_sf"/>
</dbReference>
<dbReference type="Gene3D" id="1.10.260.40">
    <property type="entry name" value="lambda repressor-like DNA-binding domains"/>
    <property type="match status" value="1"/>
</dbReference>